<sequence length="198" mass="22221">MFTVSADIKFDGALSVSELIGCTCTKEEKSIANCTGKVENKSSSLLRQMGDFSSIVKNIFLWVGLTSFGFRMFRFSNRPPFYTFALLQLLKKVIFDLLRSLTETSSHGIFERASTRLVFKNIFTSLEHLLSQILSGSEHERSYVSSQITKKSITSLIGSALKIIPSHLMLIVQLAIFPTQMHLVFVHNANDLSTALRF</sequence>
<dbReference type="Proteomes" id="UP000887116">
    <property type="component" value="Unassembled WGS sequence"/>
</dbReference>
<organism evidence="1 2">
    <name type="scientific">Trichonephila clavata</name>
    <name type="common">Joro spider</name>
    <name type="synonym">Nephila clavata</name>
    <dbReference type="NCBI Taxonomy" id="2740835"/>
    <lineage>
        <taxon>Eukaryota</taxon>
        <taxon>Metazoa</taxon>
        <taxon>Ecdysozoa</taxon>
        <taxon>Arthropoda</taxon>
        <taxon>Chelicerata</taxon>
        <taxon>Arachnida</taxon>
        <taxon>Araneae</taxon>
        <taxon>Araneomorphae</taxon>
        <taxon>Entelegynae</taxon>
        <taxon>Araneoidea</taxon>
        <taxon>Nephilidae</taxon>
        <taxon>Trichonephila</taxon>
    </lineage>
</organism>
<keyword evidence="2" id="KW-1185">Reference proteome</keyword>
<evidence type="ECO:0000313" key="2">
    <source>
        <dbReference type="Proteomes" id="UP000887116"/>
    </source>
</evidence>
<reference evidence="1" key="1">
    <citation type="submission" date="2020-07" db="EMBL/GenBank/DDBJ databases">
        <title>Multicomponent nature underlies the extraordinary mechanical properties of spider dragline silk.</title>
        <authorList>
            <person name="Kono N."/>
            <person name="Nakamura H."/>
            <person name="Mori M."/>
            <person name="Yoshida Y."/>
            <person name="Ohtoshi R."/>
            <person name="Malay A.D."/>
            <person name="Moran D.A.P."/>
            <person name="Tomita M."/>
            <person name="Numata K."/>
            <person name="Arakawa K."/>
        </authorList>
    </citation>
    <scope>NUCLEOTIDE SEQUENCE</scope>
</reference>
<name>A0A8X6IW68_TRICU</name>
<dbReference type="AlphaFoldDB" id="A0A8X6IW68"/>
<gene>
    <name evidence="1" type="ORF">TNCT_632871</name>
</gene>
<accession>A0A8X6IW68</accession>
<proteinExistence type="predicted"/>
<dbReference type="EMBL" id="BMAO01039181">
    <property type="protein sequence ID" value="GFR29584.1"/>
    <property type="molecule type" value="Genomic_DNA"/>
</dbReference>
<comment type="caution">
    <text evidence="1">The sequence shown here is derived from an EMBL/GenBank/DDBJ whole genome shotgun (WGS) entry which is preliminary data.</text>
</comment>
<evidence type="ECO:0000313" key="1">
    <source>
        <dbReference type="EMBL" id="GFR29584.1"/>
    </source>
</evidence>
<protein>
    <submittedName>
        <fullName evidence="1">Uncharacterized protein</fullName>
    </submittedName>
</protein>